<organism evidence="1 2">
    <name type="scientific">Entomophthora muscae</name>
    <dbReference type="NCBI Taxonomy" id="34485"/>
    <lineage>
        <taxon>Eukaryota</taxon>
        <taxon>Fungi</taxon>
        <taxon>Fungi incertae sedis</taxon>
        <taxon>Zoopagomycota</taxon>
        <taxon>Entomophthoromycotina</taxon>
        <taxon>Entomophthoromycetes</taxon>
        <taxon>Entomophthorales</taxon>
        <taxon>Entomophthoraceae</taxon>
        <taxon>Entomophthora</taxon>
    </lineage>
</organism>
<gene>
    <name evidence="1" type="ORF">DSO57_1031254</name>
</gene>
<keyword evidence="2" id="KW-1185">Reference proteome</keyword>
<comment type="caution">
    <text evidence="1">The sequence shown here is derived from an EMBL/GenBank/DDBJ whole genome shotgun (WGS) entry which is preliminary data.</text>
</comment>
<proteinExistence type="predicted"/>
<reference evidence="1" key="1">
    <citation type="submission" date="2022-04" db="EMBL/GenBank/DDBJ databases">
        <title>Genome of the entomopathogenic fungus Entomophthora muscae.</title>
        <authorList>
            <person name="Elya C."/>
            <person name="Lovett B.R."/>
            <person name="Lee E."/>
            <person name="Macias A.M."/>
            <person name="Hajek A.E."/>
            <person name="De Bivort B.L."/>
            <person name="Kasson M.T."/>
            <person name="De Fine Licht H.H."/>
            <person name="Stajich J.E."/>
        </authorList>
    </citation>
    <scope>NUCLEOTIDE SEQUENCE</scope>
    <source>
        <strain evidence="1">Berkeley</strain>
    </source>
</reference>
<evidence type="ECO:0000313" key="2">
    <source>
        <dbReference type="Proteomes" id="UP001165960"/>
    </source>
</evidence>
<dbReference type="Proteomes" id="UP001165960">
    <property type="component" value="Unassembled WGS sequence"/>
</dbReference>
<dbReference type="EMBL" id="QTSX02004483">
    <property type="protein sequence ID" value="KAJ9064385.1"/>
    <property type="molecule type" value="Genomic_DNA"/>
</dbReference>
<accession>A0ACC2SQ12</accession>
<protein>
    <submittedName>
        <fullName evidence="1">Uncharacterized protein</fullName>
    </submittedName>
</protein>
<name>A0ACC2SQ12_9FUNG</name>
<sequence>MKKSFLLVGLCGQAVLIAGQSELYNAATGDERAQIIDDVASKDASGQEVKCIENTNLSPETFFDDFRSLATIEATLAEWANCYPGLASFIPSIGKTYEGRDIFAFEIASEGTGKKGIWFNGGLHAREWIAPATAIYVIHRLLEEASTPRVKKLLDGFNFYFTPLANPDGYEYSRLPGNRRWRKNRNDNGDGTFGVDLNRNWDVHWHTRAKQATSSEITYPGPFPHSEQEVQALANYSLAIPRGYGGIDFHSYSQFILRNWGWTKQNSSNEDVLIELSQKMQEAFQANGYRYETLKASGMYVDSGYLSDWMASEAKLVSLTVELCPDKKEDYDFEFPANSILACARGAYAASLAFSEYLAEHPDIPPTHPI</sequence>
<evidence type="ECO:0000313" key="1">
    <source>
        <dbReference type="EMBL" id="KAJ9064385.1"/>
    </source>
</evidence>